<sequence length="571" mass="65374">MNSLSKLADKHAEEIVVSFRQLWLQEFGDYDDGETFMEYLNTFETGFRSAFRGKLAIHLRKRNASLPISKLPPELLQQIFYFTLFDSGNRGPEYLSEMISLRSVSSAWRDRVNGYPLLWTEIKSSDPPAFIREAFECSKECPLRLTYRGCREEESGSAFLDQAVAHLHRWQSISIDNATYSVMINYFKTYPPFLECMSLSSIWRSEEPIRLFGGLWTPLEELRDNRWHNLDWRNIQSGWLRTLEIEHCEDLELSAMLGIMRENQHLEVLKLSGVSFLSLPPLSHSPCLLPKLRVLGMTGLRISSSNVAEHHAPYYILRQIQFPSCTCFVLETSFSSDPETDFEEFMRFLPSPEDILTHPSADLPTSLSASRSLKACFSFGEFAITTGGDTGNGIGFDVSLGNVPRAITRHWLHSILGGNLSRTIPGFMLSAFIEEQHLQLDDIAYFQEWEAITHLSIQIDAFHHKEEVELRMLATPHTSALGVKRMAFPGLRFLKFWLWRVPREAIVEMIRKRFGTPEVETCVPEIIVVGTAKAQEEFAWTELDEICNIDDFQSIWFGPMSSTSSRPLSPV</sequence>
<protein>
    <submittedName>
        <fullName evidence="1">Uncharacterized protein</fullName>
    </submittedName>
</protein>
<dbReference type="InterPro" id="IPR032675">
    <property type="entry name" value="LRR_dom_sf"/>
</dbReference>
<proteinExistence type="predicted"/>
<reference evidence="2" key="2">
    <citation type="submission" date="2015-01" db="EMBL/GenBank/DDBJ databases">
        <title>Evolutionary Origins and Diversification of the Mycorrhizal Mutualists.</title>
        <authorList>
            <consortium name="DOE Joint Genome Institute"/>
            <consortium name="Mycorrhizal Genomics Consortium"/>
            <person name="Kohler A."/>
            <person name="Kuo A."/>
            <person name="Nagy L.G."/>
            <person name="Floudas D."/>
            <person name="Copeland A."/>
            <person name="Barry K.W."/>
            <person name="Cichocki N."/>
            <person name="Veneault-Fourrey C."/>
            <person name="LaButti K."/>
            <person name="Lindquist E.A."/>
            <person name="Lipzen A."/>
            <person name="Lundell T."/>
            <person name="Morin E."/>
            <person name="Murat C."/>
            <person name="Riley R."/>
            <person name="Ohm R."/>
            <person name="Sun H."/>
            <person name="Tunlid A."/>
            <person name="Henrissat B."/>
            <person name="Grigoriev I.V."/>
            <person name="Hibbett D.S."/>
            <person name="Martin F."/>
        </authorList>
    </citation>
    <scope>NUCLEOTIDE SEQUENCE [LARGE SCALE GENOMIC DNA]</scope>
    <source>
        <strain evidence="2">MUT 4182</strain>
    </source>
</reference>
<dbReference type="AlphaFoldDB" id="A0A0C3QEH8"/>
<keyword evidence="2" id="KW-1185">Reference proteome</keyword>
<dbReference type="Proteomes" id="UP000054248">
    <property type="component" value="Unassembled WGS sequence"/>
</dbReference>
<gene>
    <name evidence="1" type="ORF">M407DRAFT_21331</name>
</gene>
<reference evidence="1 2" key="1">
    <citation type="submission" date="2014-04" db="EMBL/GenBank/DDBJ databases">
        <authorList>
            <consortium name="DOE Joint Genome Institute"/>
            <person name="Kuo A."/>
            <person name="Girlanda M."/>
            <person name="Perotto S."/>
            <person name="Kohler A."/>
            <person name="Nagy L.G."/>
            <person name="Floudas D."/>
            <person name="Copeland A."/>
            <person name="Barry K.W."/>
            <person name="Cichocki N."/>
            <person name="Veneault-Fourrey C."/>
            <person name="LaButti K."/>
            <person name="Lindquist E.A."/>
            <person name="Lipzen A."/>
            <person name="Lundell T."/>
            <person name="Morin E."/>
            <person name="Murat C."/>
            <person name="Sun H."/>
            <person name="Tunlid A."/>
            <person name="Henrissat B."/>
            <person name="Grigoriev I.V."/>
            <person name="Hibbett D.S."/>
            <person name="Martin F."/>
            <person name="Nordberg H.P."/>
            <person name="Cantor M.N."/>
            <person name="Hua S.X."/>
        </authorList>
    </citation>
    <scope>NUCLEOTIDE SEQUENCE [LARGE SCALE GENOMIC DNA]</scope>
    <source>
        <strain evidence="1 2">MUT 4182</strain>
    </source>
</reference>
<dbReference type="EMBL" id="KN822981">
    <property type="protein sequence ID" value="KIO29595.1"/>
    <property type="molecule type" value="Genomic_DNA"/>
</dbReference>
<dbReference type="SUPFAM" id="SSF52047">
    <property type="entry name" value="RNI-like"/>
    <property type="match status" value="1"/>
</dbReference>
<evidence type="ECO:0000313" key="2">
    <source>
        <dbReference type="Proteomes" id="UP000054248"/>
    </source>
</evidence>
<dbReference type="HOGENOM" id="CLU_466290_0_0_1"/>
<dbReference type="OrthoDB" id="3365698at2759"/>
<evidence type="ECO:0000313" key="1">
    <source>
        <dbReference type="EMBL" id="KIO29595.1"/>
    </source>
</evidence>
<organism evidence="1 2">
    <name type="scientific">Tulasnella calospora MUT 4182</name>
    <dbReference type="NCBI Taxonomy" id="1051891"/>
    <lineage>
        <taxon>Eukaryota</taxon>
        <taxon>Fungi</taxon>
        <taxon>Dikarya</taxon>
        <taxon>Basidiomycota</taxon>
        <taxon>Agaricomycotina</taxon>
        <taxon>Agaricomycetes</taxon>
        <taxon>Cantharellales</taxon>
        <taxon>Tulasnellaceae</taxon>
        <taxon>Tulasnella</taxon>
    </lineage>
</organism>
<accession>A0A0C3QEH8</accession>
<dbReference type="Gene3D" id="3.80.10.10">
    <property type="entry name" value="Ribonuclease Inhibitor"/>
    <property type="match status" value="1"/>
</dbReference>
<name>A0A0C3QEH8_9AGAM</name>